<protein>
    <submittedName>
        <fullName evidence="18">Fibropellin-3-like</fullName>
    </submittedName>
</protein>
<dbReference type="Pfam" id="PF00431">
    <property type="entry name" value="CUB"/>
    <property type="match status" value="1"/>
</dbReference>
<evidence type="ECO:0000256" key="6">
    <source>
        <dbReference type="ARBA" id="ARBA00022536"/>
    </source>
</evidence>
<evidence type="ECO:0000256" key="14">
    <source>
        <dbReference type="PROSITE-ProRule" id="PRU00076"/>
    </source>
</evidence>
<sequence length="209" mass="22822">MEGVLGIDVTFLGEFHLEINEDNDGTLSCKDALEIGEGNVPFLEGSTIGIFCGNSTPPDQRIDMKQMWVNMYSDRNVEMSGFRLVYRSELDVCYSSPCTNGGTCMSDLTTYTYTCSCPPGWQGTNCEVDVDECVSDPCQNGGVCSHEVGVDFYQCTCEPGFAGVNCEIDINECENVTCQNQGSCVDLVNDFLCNCTAGWEGRLCENGKI</sequence>
<feature type="domain" description="EGF-like" evidence="16">
    <location>
        <begin position="169"/>
        <end position="205"/>
    </location>
</feature>
<dbReference type="PROSITE" id="PS01187">
    <property type="entry name" value="EGF_CA"/>
    <property type="match status" value="1"/>
</dbReference>
<dbReference type="PANTHER" id="PTHR24049">
    <property type="entry name" value="CRUMBS FAMILY MEMBER"/>
    <property type="match status" value="1"/>
</dbReference>
<dbReference type="KEGG" id="bfo:118418131"/>
<dbReference type="CDD" id="cd00041">
    <property type="entry name" value="CUB"/>
    <property type="match status" value="1"/>
</dbReference>
<name>A0A9J7LCG0_BRAFL</name>
<evidence type="ECO:0000256" key="2">
    <source>
        <dbReference type="ARBA" id="ARBA00004316"/>
    </source>
</evidence>
<keyword evidence="13" id="KW-0966">Cell projection</keyword>
<comment type="subcellular location">
    <subcellularLocation>
        <location evidence="2">Cell projection</location>
    </subcellularLocation>
    <subcellularLocation>
        <location evidence="1">Cytoplasm</location>
        <location evidence="1">Cytoskeleton</location>
    </subcellularLocation>
    <subcellularLocation>
        <location evidence="3">Secreted</location>
    </subcellularLocation>
</comment>
<dbReference type="CDD" id="cd00054">
    <property type="entry name" value="EGF_CA"/>
    <property type="match status" value="3"/>
</dbReference>
<evidence type="ECO:0000256" key="1">
    <source>
        <dbReference type="ARBA" id="ARBA00004245"/>
    </source>
</evidence>
<keyword evidence="10 14" id="KW-1015">Disulfide bond</keyword>
<dbReference type="SMART" id="SM00181">
    <property type="entry name" value="EGF"/>
    <property type="match status" value="3"/>
</dbReference>
<dbReference type="InterPro" id="IPR000742">
    <property type="entry name" value="EGF"/>
</dbReference>
<dbReference type="InterPro" id="IPR001881">
    <property type="entry name" value="EGF-like_Ca-bd_dom"/>
</dbReference>
<evidence type="ECO:0000256" key="13">
    <source>
        <dbReference type="ARBA" id="ARBA00023273"/>
    </source>
</evidence>
<evidence type="ECO:0000256" key="11">
    <source>
        <dbReference type="ARBA" id="ARBA00023180"/>
    </source>
</evidence>
<dbReference type="PROSITE" id="PS01186">
    <property type="entry name" value="EGF_2"/>
    <property type="match status" value="3"/>
</dbReference>
<evidence type="ECO:0000256" key="5">
    <source>
        <dbReference type="ARBA" id="ARBA00022525"/>
    </source>
</evidence>
<evidence type="ECO:0000259" key="16">
    <source>
        <dbReference type="PROSITE" id="PS50026"/>
    </source>
</evidence>
<keyword evidence="12" id="KW-0206">Cytoskeleton</keyword>
<dbReference type="InterPro" id="IPR018097">
    <property type="entry name" value="EGF_Ca-bd_CS"/>
</dbReference>
<feature type="domain" description="EGF-like" evidence="16">
    <location>
        <begin position="89"/>
        <end position="127"/>
    </location>
</feature>
<evidence type="ECO:0000256" key="9">
    <source>
        <dbReference type="ARBA" id="ARBA00022837"/>
    </source>
</evidence>
<reference evidence="18" key="2">
    <citation type="submission" date="2025-08" db="UniProtKB">
        <authorList>
            <consortium name="RefSeq"/>
        </authorList>
    </citation>
    <scope>IDENTIFICATION</scope>
    <source>
        <strain evidence="18">S238N-H82</strain>
        <tissue evidence="18">Testes</tissue>
    </source>
</reference>
<dbReference type="PROSITE" id="PS00022">
    <property type="entry name" value="EGF_1"/>
    <property type="match status" value="3"/>
</dbReference>
<reference evidence="17" key="1">
    <citation type="journal article" date="2020" name="Nat. Ecol. Evol.">
        <title>Deeply conserved synteny resolves early events in vertebrate evolution.</title>
        <authorList>
            <person name="Simakov O."/>
            <person name="Marletaz F."/>
            <person name="Yue J.X."/>
            <person name="O'Connell B."/>
            <person name="Jenkins J."/>
            <person name="Brandt A."/>
            <person name="Calef R."/>
            <person name="Tung C.H."/>
            <person name="Huang T.K."/>
            <person name="Schmutz J."/>
            <person name="Satoh N."/>
            <person name="Yu J.K."/>
            <person name="Putnam N.H."/>
            <person name="Green R.E."/>
            <person name="Rokhsar D.S."/>
        </authorList>
    </citation>
    <scope>NUCLEOTIDE SEQUENCE [LARGE SCALE GENOMIC DNA]</scope>
    <source>
        <strain evidence="17">S238N-H82</strain>
    </source>
</reference>
<keyword evidence="8" id="KW-0677">Repeat</keyword>
<feature type="domain" description="EGF-like" evidence="16">
    <location>
        <begin position="129"/>
        <end position="167"/>
    </location>
</feature>
<comment type="caution">
    <text evidence="14">Lacks conserved residue(s) required for the propagation of feature annotation.</text>
</comment>
<evidence type="ECO:0000256" key="12">
    <source>
        <dbReference type="ARBA" id="ARBA00023212"/>
    </source>
</evidence>
<dbReference type="Gene3D" id="2.60.120.290">
    <property type="entry name" value="Spermadhesin, CUB domain"/>
    <property type="match status" value="1"/>
</dbReference>
<feature type="disulfide bond" evidence="14">
    <location>
        <begin position="195"/>
        <end position="204"/>
    </location>
</feature>
<dbReference type="PROSITE" id="PS00010">
    <property type="entry name" value="ASX_HYDROXYL"/>
    <property type="match status" value="1"/>
</dbReference>
<dbReference type="PANTHER" id="PTHR24049:SF35">
    <property type="entry name" value="EGF-LIKE DOMAIN-CONTAINING PROTEIN"/>
    <property type="match status" value="1"/>
</dbReference>
<dbReference type="FunFam" id="2.10.25.10:FF:000127">
    <property type="entry name" value="Neurogenic locus notch protein 1"/>
    <property type="match status" value="1"/>
</dbReference>
<gene>
    <name evidence="18" type="primary">LOC118418131</name>
</gene>
<feature type="disulfide bond" evidence="14">
    <location>
        <begin position="138"/>
        <end position="155"/>
    </location>
</feature>
<dbReference type="Proteomes" id="UP000001554">
    <property type="component" value="Chromosome 6"/>
</dbReference>
<dbReference type="SUPFAM" id="SSF49854">
    <property type="entry name" value="Spermadhesin, CUB domain"/>
    <property type="match status" value="1"/>
</dbReference>
<accession>A0A9J7LCG0</accession>
<dbReference type="Gene3D" id="2.10.25.10">
    <property type="entry name" value="Laminin"/>
    <property type="match status" value="3"/>
</dbReference>
<dbReference type="Pfam" id="PF00008">
    <property type="entry name" value="EGF"/>
    <property type="match status" value="3"/>
</dbReference>
<evidence type="ECO:0000259" key="15">
    <source>
        <dbReference type="PROSITE" id="PS01180"/>
    </source>
</evidence>
<dbReference type="GO" id="GO:0005576">
    <property type="term" value="C:extracellular region"/>
    <property type="evidence" value="ECO:0007669"/>
    <property type="project" value="UniProtKB-SubCell"/>
</dbReference>
<keyword evidence="9" id="KW-0106">Calcium</keyword>
<keyword evidence="17" id="KW-1185">Reference proteome</keyword>
<keyword evidence="7" id="KW-0732">Signal</keyword>
<keyword evidence="11" id="KW-0325">Glycoprotein</keyword>
<dbReference type="FunFam" id="2.10.25.10:FF:000318">
    <property type="entry name" value="Eyes shut homolog"/>
    <property type="match status" value="1"/>
</dbReference>
<evidence type="ECO:0000256" key="4">
    <source>
        <dbReference type="ARBA" id="ARBA00022490"/>
    </source>
</evidence>
<feature type="disulfide bond" evidence="14">
    <location>
        <begin position="117"/>
        <end position="126"/>
    </location>
</feature>
<dbReference type="SMART" id="SM00179">
    <property type="entry name" value="EGF_CA"/>
    <property type="match status" value="3"/>
</dbReference>
<feature type="disulfide bond" evidence="14">
    <location>
        <begin position="157"/>
        <end position="166"/>
    </location>
</feature>
<evidence type="ECO:0000313" key="17">
    <source>
        <dbReference type="Proteomes" id="UP000001554"/>
    </source>
</evidence>
<dbReference type="InterPro" id="IPR035914">
    <property type="entry name" value="Sperma_CUB_dom_sf"/>
</dbReference>
<evidence type="ECO:0000313" key="18">
    <source>
        <dbReference type="RefSeq" id="XP_035679857.1"/>
    </source>
</evidence>
<feature type="domain" description="CUB" evidence="15">
    <location>
        <begin position="1"/>
        <end position="89"/>
    </location>
</feature>
<dbReference type="PRINTS" id="PR00010">
    <property type="entry name" value="EGFBLOOD"/>
</dbReference>
<dbReference type="AlphaFoldDB" id="A0A9J7LCG0"/>
<feature type="disulfide bond" evidence="14">
    <location>
        <begin position="98"/>
        <end position="115"/>
    </location>
</feature>
<dbReference type="SUPFAM" id="SSF57196">
    <property type="entry name" value="EGF/Laminin"/>
    <property type="match status" value="3"/>
</dbReference>
<dbReference type="GeneID" id="118418131"/>
<dbReference type="InterPro" id="IPR000859">
    <property type="entry name" value="CUB_dom"/>
</dbReference>
<keyword evidence="6 14" id="KW-0245">EGF-like domain</keyword>
<dbReference type="OMA" id="GNECLHG"/>
<keyword evidence="4" id="KW-0963">Cytoplasm</keyword>
<dbReference type="OrthoDB" id="5953235at2759"/>
<dbReference type="GO" id="GO:0005856">
    <property type="term" value="C:cytoskeleton"/>
    <property type="evidence" value="ECO:0007669"/>
    <property type="project" value="UniProtKB-SubCell"/>
</dbReference>
<dbReference type="GO" id="GO:0005509">
    <property type="term" value="F:calcium ion binding"/>
    <property type="evidence" value="ECO:0007669"/>
    <property type="project" value="InterPro"/>
</dbReference>
<proteinExistence type="predicted"/>
<evidence type="ECO:0000256" key="3">
    <source>
        <dbReference type="ARBA" id="ARBA00004613"/>
    </source>
</evidence>
<dbReference type="RefSeq" id="XP_035679857.1">
    <property type="nucleotide sequence ID" value="XM_035823964.1"/>
</dbReference>
<dbReference type="InterPro" id="IPR000152">
    <property type="entry name" value="EGF-type_Asp/Asn_hydroxyl_site"/>
</dbReference>
<organism evidence="17 18">
    <name type="scientific">Branchiostoma floridae</name>
    <name type="common">Florida lancelet</name>
    <name type="synonym">Amphioxus</name>
    <dbReference type="NCBI Taxonomy" id="7739"/>
    <lineage>
        <taxon>Eukaryota</taxon>
        <taxon>Metazoa</taxon>
        <taxon>Chordata</taxon>
        <taxon>Cephalochordata</taxon>
        <taxon>Leptocardii</taxon>
        <taxon>Amphioxiformes</taxon>
        <taxon>Branchiostomatidae</taxon>
        <taxon>Branchiostoma</taxon>
    </lineage>
</organism>
<evidence type="ECO:0000256" key="10">
    <source>
        <dbReference type="ARBA" id="ARBA00023157"/>
    </source>
</evidence>
<dbReference type="FunFam" id="2.10.25.10:FF:000537">
    <property type="entry name" value="Notch 3"/>
    <property type="match status" value="1"/>
</dbReference>
<dbReference type="InterPro" id="IPR051022">
    <property type="entry name" value="Notch_Cell-Fate_Det"/>
</dbReference>
<evidence type="ECO:0000256" key="8">
    <source>
        <dbReference type="ARBA" id="ARBA00022737"/>
    </source>
</evidence>
<dbReference type="PROSITE" id="PS50026">
    <property type="entry name" value="EGF_3"/>
    <property type="match status" value="3"/>
</dbReference>
<evidence type="ECO:0000256" key="7">
    <source>
        <dbReference type="ARBA" id="ARBA00022729"/>
    </source>
</evidence>
<keyword evidence="5" id="KW-0964">Secreted</keyword>
<dbReference type="PROSITE" id="PS01180">
    <property type="entry name" value="CUB"/>
    <property type="match status" value="1"/>
</dbReference>
<dbReference type="GO" id="GO:0042995">
    <property type="term" value="C:cell projection"/>
    <property type="evidence" value="ECO:0007669"/>
    <property type="project" value="UniProtKB-SubCell"/>
</dbReference>